<dbReference type="AlphaFoldDB" id="D0LTS3"/>
<feature type="transmembrane region" description="Helical" evidence="1">
    <location>
        <begin position="114"/>
        <end position="139"/>
    </location>
</feature>
<dbReference type="InterPro" id="IPR025187">
    <property type="entry name" value="DUF4112"/>
</dbReference>
<feature type="transmembrane region" description="Helical" evidence="1">
    <location>
        <begin position="59"/>
        <end position="82"/>
    </location>
</feature>
<dbReference type="HOGENOM" id="CLU_116315_0_0_7"/>
<keyword evidence="1" id="KW-0472">Membrane</keyword>
<dbReference type="Pfam" id="PF13430">
    <property type="entry name" value="DUF4112"/>
    <property type="match status" value="1"/>
</dbReference>
<evidence type="ECO:0000313" key="3">
    <source>
        <dbReference type="Proteomes" id="UP000001880"/>
    </source>
</evidence>
<dbReference type="EMBL" id="CP001804">
    <property type="protein sequence ID" value="ACY15767.1"/>
    <property type="molecule type" value="Genomic_DNA"/>
</dbReference>
<reference evidence="2 3" key="1">
    <citation type="journal article" date="2010" name="Stand. Genomic Sci.">
        <title>Complete genome sequence of Haliangium ochraceum type strain (SMP-2).</title>
        <authorList>
            <consortium name="US DOE Joint Genome Institute (JGI-PGF)"/>
            <person name="Ivanova N."/>
            <person name="Daum C."/>
            <person name="Lang E."/>
            <person name="Abt B."/>
            <person name="Kopitz M."/>
            <person name="Saunders E."/>
            <person name="Lapidus A."/>
            <person name="Lucas S."/>
            <person name="Glavina Del Rio T."/>
            <person name="Nolan M."/>
            <person name="Tice H."/>
            <person name="Copeland A."/>
            <person name="Cheng J.F."/>
            <person name="Chen F."/>
            <person name="Bruce D."/>
            <person name="Goodwin L."/>
            <person name="Pitluck S."/>
            <person name="Mavromatis K."/>
            <person name="Pati A."/>
            <person name="Mikhailova N."/>
            <person name="Chen A."/>
            <person name="Palaniappan K."/>
            <person name="Land M."/>
            <person name="Hauser L."/>
            <person name="Chang Y.J."/>
            <person name="Jeffries C.D."/>
            <person name="Detter J.C."/>
            <person name="Brettin T."/>
            <person name="Rohde M."/>
            <person name="Goker M."/>
            <person name="Bristow J."/>
            <person name="Markowitz V."/>
            <person name="Eisen J.A."/>
            <person name="Hugenholtz P."/>
            <person name="Kyrpides N.C."/>
            <person name="Klenk H.P."/>
        </authorList>
    </citation>
    <scope>NUCLEOTIDE SEQUENCE [LARGE SCALE GENOMIC DNA]</scope>
    <source>
        <strain evidence="3">DSM 14365 / CIP 107738 / JCM 11303 / AJ 13395 / SMP-2</strain>
    </source>
</reference>
<dbReference type="OrthoDB" id="513552at2"/>
<sequence length="147" mass="15911">MQPDRSVRGIQTISRWLDDRYLDPILGLVLPGVGDAATSVFGLYVVITAARRKLPPVVLARMLLNLAIDGLVGAVPVLGDLFDVGFKAHKRNTALLLERLDQPAQQRQSKASDWLLVVGALLLLLAALSLPVLVLVWAIGGLWSQLS</sequence>
<evidence type="ECO:0008006" key="4">
    <source>
        <dbReference type="Google" id="ProtNLM"/>
    </source>
</evidence>
<dbReference type="Proteomes" id="UP000001880">
    <property type="component" value="Chromosome"/>
</dbReference>
<dbReference type="eggNOG" id="ENOG5030UV9">
    <property type="taxonomic scope" value="Bacteria"/>
</dbReference>
<accession>D0LTS3</accession>
<protein>
    <recommendedName>
        <fullName evidence="4">DUF4112 domain-containing protein</fullName>
    </recommendedName>
</protein>
<dbReference type="STRING" id="502025.Hoch_3265"/>
<feature type="transmembrane region" description="Helical" evidence="1">
    <location>
        <begin position="21"/>
        <end position="47"/>
    </location>
</feature>
<evidence type="ECO:0000256" key="1">
    <source>
        <dbReference type="SAM" id="Phobius"/>
    </source>
</evidence>
<keyword evidence="1" id="KW-0812">Transmembrane</keyword>
<name>D0LTS3_HALO1</name>
<organism evidence="2 3">
    <name type="scientific">Haliangium ochraceum (strain DSM 14365 / JCM 11303 / SMP-2)</name>
    <dbReference type="NCBI Taxonomy" id="502025"/>
    <lineage>
        <taxon>Bacteria</taxon>
        <taxon>Pseudomonadati</taxon>
        <taxon>Myxococcota</taxon>
        <taxon>Polyangia</taxon>
        <taxon>Haliangiales</taxon>
        <taxon>Kofleriaceae</taxon>
        <taxon>Haliangium</taxon>
    </lineage>
</organism>
<evidence type="ECO:0000313" key="2">
    <source>
        <dbReference type="EMBL" id="ACY15767.1"/>
    </source>
</evidence>
<dbReference type="RefSeq" id="WP_012828367.1">
    <property type="nucleotide sequence ID" value="NC_013440.1"/>
</dbReference>
<dbReference type="PANTHER" id="PTHR35519:SF2">
    <property type="entry name" value="PH DOMAIN PROTEIN"/>
    <property type="match status" value="1"/>
</dbReference>
<gene>
    <name evidence="2" type="ordered locus">Hoch_3265</name>
</gene>
<dbReference type="PANTHER" id="PTHR35519">
    <property type="entry name" value="MEMBRANE PROTEINS"/>
    <property type="match status" value="1"/>
</dbReference>
<keyword evidence="1" id="KW-1133">Transmembrane helix</keyword>
<keyword evidence="3" id="KW-1185">Reference proteome</keyword>
<dbReference type="KEGG" id="hoh:Hoch_3265"/>
<proteinExistence type="predicted"/>